<dbReference type="Proteomes" id="UP000571084">
    <property type="component" value="Unassembled WGS sequence"/>
</dbReference>
<protein>
    <recommendedName>
        <fullName evidence="1">SnoaL-like domain-containing protein</fullName>
    </recommendedName>
</protein>
<evidence type="ECO:0000313" key="3">
    <source>
        <dbReference type="Proteomes" id="UP000571084"/>
    </source>
</evidence>
<comment type="caution">
    <text evidence="2">The sequence shown here is derived from an EMBL/GenBank/DDBJ whole genome shotgun (WGS) entry which is preliminary data.</text>
</comment>
<dbReference type="SUPFAM" id="SSF54427">
    <property type="entry name" value="NTF2-like"/>
    <property type="match status" value="1"/>
</dbReference>
<dbReference type="InterPro" id="IPR032710">
    <property type="entry name" value="NTF2-like_dom_sf"/>
</dbReference>
<evidence type="ECO:0000259" key="1">
    <source>
        <dbReference type="Pfam" id="PF12680"/>
    </source>
</evidence>
<organism evidence="2 3">
    <name type="scientific">Glaciimonas immobilis</name>
    <dbReference type="NCBI Taxonomy" id="728004"/>
    <lineage>
        <taxon>Bacteria</taxon>
        <taxon>Pseudomonadati</taxon>
        <taxon>Pseudomonadota</taxon>
        <taxon>Betaproteobacteria</taxon>
        <taxon>Burkholderiales</taxon>
        <taxon>Oxalobacteraceae</taxon>
        <taxon>Glaciimonas</taxon>
    </lineage>
</organism>
<dbReference type="EMBL" id="JACHHQ010000014">
    <property type="protein sequence ID" value="MBB5202369.1"/>
    <property type="molecule type" value="Genomic_DNA"/>
</dbReference>
<keyword evidence="3" id="KW-1185">Reference proteome</keyword>
<dbReference type="Pfam" id="PF12680">
    <property type="entry name" value="SnoaL_2"/>
    <property type="match status" value="1"/>
</dbReference>
<gene>
    <name evidence="2" type="ORF">HNR39_004233</name>
</gene>
<feature type="domain" description="SnoaL-like" evidence="1">
    <location>
        <begin position="25"/>
        <end position="127"/>
    </location>
</feature>
<dbReference type="Gene3D" id="3.10.450.50">
    <property type="match status" value="1"/>
</dbReference>
<sequence>MSATIEQTTGGRMINDQSKDVLRIVAFFETLTLDDLVLIPLIYAQDAWFKDPFNEVTGINAIKQVYAHMFVQVDTPRFIVTHHMLQADVAFLTWEFRFKMKRFSRAEQCIKGASHLRLNKHGYIVYHRDYWDAAEELYEKLPVVGSLMRLLKRGAKARDLSEPHDATGR</sequence>
<evidence type="ECO:0000313" key="2">
    <source>
        <dbReference type="EMBL" id="MBB5202369.1"/>
    </source>
</evidence>
<dbReference type="RefSeq" id="WP_245182376.1">
    <property type="nucleotide sequence ID" value="NZ_JAAOZT010000008.1"/>
</dbReference>
<dbReference type="AlphaFoldDB" id="A0A840S1B7"/>
<dbReference type="InterPro" id="IPR037401">
    <property type="entry name" value="SnoaL-like"/>
</dbReference>
<name>A0A840S1B7_9BURK</name>
<proteinExistence type="predicted"/>
<accession>A0A840S1B7</accession>
<reference evidence="2 3" key="1">
    <citation type="submission" date="2020-08" db="EMBL/GenBank/DDBJ databases">
        <title>Genomic Encyclopedia of Type Strains, Phase IV (KMG-IV): sequencing the most valuable type-strain genomes for metagenomic binning, comparative biology and taxonomic classification.</title>
        <authorList>
            <person name="Goeker M."/>
        </authorList>
    </citation>
    <scope>NUCLEOTIDE SEQUENCE [LARGE SCALE GENOMIC DNA]</scope>
    <source>
        <strain evidence="2 3">DSM 23240</strain>
    </source>
</reference>